<keyword evidence="3" id="KW-0410">Iron transport</keyword>
<feature type="domain" description="ABC transporter" evidence="9">
    <location>
        <begin position="18"/>
        <end position="251"/>
    </location>
</feature>
<reference evidence="10 11" key="1">
    <citation type="submission" date="2019-11" db="EMBL/GenBank/DDBJ databases">
        <title>Genome sequences of 17 halophilic strains isolated from different environments.</title>
        <authorList>
            <person name="Furrow R.E."/>
        </authorList>
    </citation>
    <scope>NUCLEOTIDE SEQUENCE [LARGE SCALE GENOMIC DNA]</scope>
    <source>
        <strain evidence="10 11">22507_15_FS</strain>
    </source>
</reference>
<protein>
    <submittedName>
        <fullName evidence="10">ATP-binding cassette domain-containing protein</fullName>
    </submittedName>
</protein>
<evidence type="ECO:0000313" key="10">
    <source>
        <dbReference type="EMBL" id="MYL26498.1"/>
    </source>
</evidence>
<dbReference type="InterPro" id="IPR015853">
    <property type="entry name" value="ABC_transpr_FbpC"/>
</dbReference>
<dbReference type="PROSITE" id="PS00211">
    <property type="entry name" value="ABC_TRANSPORTER_1"/>
    <property type="match status" value="1"/>
</dbReference>
<dbReference type="PANTHER" id="PTHR42781">
    <property type="entry name" value="SPERMIDINE/PUTRESCINE IMPORT ATP-BINDING PROTEIN POTA"/>
    <property type="match status" value="1"/>
</dbReference>
<comment type="caution">
    <text evidence="10">The sequence shown here is derived from an EMBL/GenBank/DDBJ whole genome shotgun (WGS) entry which is preliminary data.</text>
</comment>
<dbReference type="SUPFAM" id="SSF52540">
    <property type="entry name" value="P-loop containing nucleoside triphosphate hydrolases"/>
    <property type="match status" value="1"/>
</dbReference>
<proteinExistence type="predicted"/>
<dbReference type="AlphaFoldDB" id="A0A9X4YCC1"/>
<evidence type="ECO:0000256" key="8">
    <source>
        <dbReference type="ARBA" id="ARBA00023136"/>
    </source>
</evidence>
<dbReference type="InterPro" id="IPR003593">
    <property type="entry name" value="AAA+_ATPase"/>
</dbReference>
<evidence type="ECO:0000256" key="4">
    <source>
        <dbReference type="ARBA" id="ARBA00022741"/>
    </source>
</evidence>
<evidence type="ECO:0000256" key="1">
    <source>
        <dbReference type="ARBA" id="ARBA00022448"/>
    </source>
</evidence>
<dbReference type="InterPro" id="IPR027417">
    <property type="entry name" value="P-loop_NTPase"/>
</dbReference>
<keyword evidence="2" id="KW-1003">Cell membrane</keyword>
<evidence type="ECO:0000256" key="7">
    <source>
        <dbReference type="ARBA" id="ARBA00023065"/>
    </source>
</evidence>
<dbReference type="EMBL" id="WMEX01000003">
    <property type="protein sequence ID" value="MYL26498.1"/>
    <property type="molecule type" value="Genomic_DNA"/>
</dbReference>
<dbReference type="InterPro" id="IPR003439">
    <property type="entry name" value="ABC_transporter-like_ATP-bd"/>
</dbReference>
<dbReference type="Proteomes" id="UP000460751">
    <property type="component" value="Unassembled WGS sequence"/>
</dbReference>
<dbReference type="FunFam" id="3.40.50.300:FF:000425">
    <property type="entry name" value="Probable ABC transporter, ATP-binding subunit"/>
    <property type="match status" value="1"/>
</dbReference>
<dbReference type="SMART" id="SM00382">
    <property type="entry name" value="AAA"/>
    <property type="match status" value="1"/>
</dbReference>
<keyword evidence="1" id="KW-0813">Transport</keyword>
<dbReference type="SUPFAM" id="SSF50331">
    <property type="entry name" value="MOP-like"/>
    <property type="match status" value="1"/>
</dbReference>
<evidence type="ECO:0000256" key="6">
    <source>
        <dbReference type="ARBA" id="ARBA00023004"/>
    </source>
</evidence>
<dbReference type="InterPro" id="IPR008995">
    <property type="entry name" value="Mo/tungstate-bd_C_term_dom"/>
</dbReference>
<dbReference type="PROSITE" id="PS50893">
    <property type="entry name" value="ABC_TRANSPORTER_2"/>
    <property type="match status" value="1"/>
</dbReference>
<dbReference type="GO" id="GO:0005524">
    <property type="term" value="F:ATP binding"/>
    <property type="evidence" value="ECO:0007669"/>
    <property type="project" value="UniProtKB-KW"/>
</dbReference>
<dbReference type="Pfam" id="PF00005">
    <property type="entry name" value="ABC_tran"/>
    <property type="match status" value="1"/>
</dbReference>
<dbReference type="GO" id="GO:0015697">
    <property type="term" value="P:quaternary ammonium group transport"/>
    <property type="evidence" value="ECO:0007669"/>
    <property type="project" value="UniProtKB-ARBA"/>
</dbReference>
<keyword evidence="11" id="KW-1185">Reference proteome</keyword>
<keyword evidence="8" id="KW-0472">Membrane</keyword>
<evidence type="ECO:0000259" key="9">
    <source>
        <dbReference type="PROSITE" id="PS50893"/>
    </source>
</evidence>
<evidence type="ECO:0000256" key="5">
    <source>
        <dbReference type="ARBA" id="ARBA00022840"/>
    </source>
</evidence>
<name>A0A9X4YCC1_9GAMM</name>
<dbReference type="GO" id="GO:0016020">
    <property type="term" value="C:membrane"/>
    <property type="evidence" value="ECO:0007669"/>
    <property type="project" value="InterPro"/>
</dbReference>
<dbReference type="InterPro" id="IPR050093">
    <property type="entry name" value="ABC_SmlMolc_Importer"/>
</dbReference>
<dbReference type="CDD" id="cd03259">
    <property type="entry name" value="ABC_Carb_Solutes_like"/>
    <property type="match status" value="1"/>
</dbReference>
<evidence type="ECO:0000256" key="2">
    <source>
        <dbReference type="ARBA" id="ARBA00022475"/>
    </source>
</evidence>
<evidence type="ECO:0000256" key="3">
    <source>
        <dbReference type="ARBA" id="ARBA00022496"/>
    </source>
</evidence>
<gene>
    <name evidence="10" type="ORF">GLW01_06780</name>
</gene>
<dbReference type="Gene3D" id="3.40.50.300">
    <property type="entry name" value="P-loop containing nucleotide triphosphate hydrolases"/>
    <property type="match status" value="1"/>
</dbReference>
<accession>A0A9X4YCC1</accession>
<keyword evidence="7" id="KW-0406">Ion transport</keyword>
<dbReference type="OrthoDB" id="9802264at2"/>
<dbReference type="InterPro" id="IPR017871">
    <property type="entry name" value="ABC_transporter-like_CS"/>
</dbReference>
<evidence type="ECO:0000313" key="11">
    <source>
        <dbReference type="Proteomes" id="UP000460751"/>
    </source>
</evidence>
<keyword evidence="5 10" id="KW-0067">ATP-binding</keyword>
<organism evidence="10 11">
    <name type="scientific">Vreelandella halophila</name>
    <dbReference type="NCBI Taxonomy" id="86177"/>
    <lineage>
        <taxon>Bacteria</taxon>
        <taxon>Pseudomonadati</taxon>
        <taxon>Pseudomonadota</taxon>
        <taxon>Gammaproteobacteria</taxon>
        <taxon>Oceanospirillales</taxon>
        <taxon>Halomonadaceae</taxon>
        <taxon>Vreelandella</taxon>
    </lineage>
</organism>
<dbReference type="GO" id="GO:0016887">
    <property type="term" value="F:ATP hydrolysis activity"/>
    <property type="evidence" value="ECO:0007669"/>
    <property type="project" value="InterPro"/>
</dbReference>
<dbReference type="PANTHER" id="PTHR42781:SF4">
    <property type="entry name" value="SPERMIDINE_PUTRESCINE IMPORT ATP-BINDING PROTEIN POTA"/>
    <property type="match status" value="1"/>
</dbReference>
<sequence>MPSDAPPEAGTATAATVLALEDAGYAADGHRIVEHANLEVRAGEVLCLLGPSGCGKTSLLRTVAGLQPLSEGRILIDGHCVAEAGGAHQPPEHRRVGLAFQEPALFPHLRVLDNVTFGLKGTSEKERRQRALHLLELFGMSEWAQAYPHTLSGGQQQRVALARALAPSPKIMLLDEPFASLDARLRDQIRDDTLHVLKRLGAATMLVTHDPEEAMFMADRIALMRNGRIVQTGTPRQLFREPSEPFVVSFFGAANEWQGEVRNGWVETPVEPVAAGNLAEGTPVQVMVRPEAIQVTPLPEQPGETDSSHVLMARFLGRGSMLHICAHGSGDQEAHVHARVPGLFLPQEEQPVSLSLDHDQTFVFPLPQDPPQ</sequence>
<keyword evidence="6" id="KW-0408">Iron</keyword>
<dbReference type="GO" id="GO:0015408">
    <property type="term" value="F:ABC-type ferric iron transporter activity"/>
    <property type="evidence" value="ECO:0007669"/>
    <property type="project" value="InterPro"/>
</dbReference>
<keyword evidence="4" id="KW-0547">Nucleotide-binding</keyword>